<sequence>MTTPAGPEQTPVTVTADDAHLDELDRLADRLRAAGMEVEQVLEPVGVITGSAPPGWESLADLDGVAAVEPGRTVRLPPPDAPQ</sequence>
<evidence type="ECO:0000313" key="1">
    <source>
        <dbReference type="EMBL" id="NMH78279.1"/>
    </source>
</evidence>
<protein>
    <submittedName>
        <fullName evidence="1">Ketohydroxyglutarate aldolase</fullName>
    </submittedName>
</protein>
<evidence type="ECO:0000313" key="2">
    <source>
        <dbReference type="Proteomes" id="UP001296706"/>
    </source>
</evidence>
<dbReference type="Proteomes" id="UP001296706">
    <property type="component" value="Unassembled WGS sequence"/>
</dbReference>
<accession>A0ABX1REE6</accession>
<reference evidence="1 2" key="1">
    <citation type="submission" date="2020-04" db="EMBL/GenBank/DDBJ databases">
        <authorList>
            <person name="Klaysubun C."/>
            <person name="Duangmal K."/>
            <person name="Lipun K."/>
        </authorList>
    </citation>
    <scope>NUCLEOTIDE SEQUENCE [LARGE SCALE GENOMIC DNA]</scope>
    <source>
        <strain evidence="1 2">JCM 11839</strain>
    </source>
</reference>
<comment type="caution">
    <text evidence="1">The sequence shown here is derived from an EMBL/GenBank/DDBJ whole genome shotgun (WGS) entry which is preliminary data.</text>
</comment>
<dbReference type="EMBL" id="JAAXKY010000040">
    <property type="protein sequence ID" value="NMH78279.1"/>
    <property type="molecule type" value="Genomic_DNA"/>
</dbReference>
<organism evidence="1 2">
    <name type="scientific">Pseudonocardia xinjiangensis</name>
    <dbReference type="NCBI Taxonomy" id="75289"/>
    <lineage>
        <taxon>Bacteria</taxon>
        <taxon>Bacillati</taxon>
        <taxon>Actinomycetota</taxon>
        <taxon>Actinomycetes</taxon>
        <taxon>Pseudonocardiales</taxon>
        <taxon>Pseudonocardiaceae</taxon>
        <taxon>Pseudonocardia</taxon>
    </lineage>
</organism>
<gene>
    <name evidence="1" type="ORF">HF577_14440</name>
</gene>
<proteinExistence type="predicted"/>
<dbReference type="RefSeq" id="WP_169396352.1">
    <property type="nucleotide sequence ID" value="NZ_BAAAJH010000024.1"/>
</dbReference>
<keyword evidence="2" id="KW-1185">Reference proteome</keyword>
<name>A0ABX1REE6_9PSEU</name>